<dbReference type="Proteomes" id="UP000516134">
    <property type="component" value="Chromosome"/>
</dbReference>
<dbReference type="Gene3D" id="1.10.260.40">
    <property type="entry name" value="lambda repressor-like DNA-binding domains"/>
    <property type="match status" value="1"/>
</dbReference>
<evidence type="ECO:0008006" key="3">
    <source>
        <dbReference type="Google" id="ProtNLM"/>
    </source>
</evidence>
<evidence type="ECO:0000313" key="2">
    <source>
        <dbReference type="Proteomes" id="UP000516134"/>
    </source>
</evidence>
<proteinExistence type="predicted"/>
<protein>
    <recommendedName>
        <fullName evidence="3">Helix-turn-helix transcriptional regulator</fullName>
    </recommendedName>
</protein>
<gene>
    <name evidence="1" type="ORF">H9L15_01300</name>
</gene>
<dbReference type="EMBL" id="CP060780">
    <property type="protein sequence ID" value="QNP43474.1"/>
    <property type="molecule type" value="Genomic_DNA"/>
</dbReference>
<sequence length="174" mass="19575">MVDEHPYANTRAAQLLASALRRKADTERMSVRAIGKELGYKQAVVLSHMANGRVPIPVDRATDIARAVGLPEREFLLAVLHQRHDEVDWSLITSSSDEFVDELEAIAGRPLSTLPAEHRQVMREIVAESRPERRWLSLAEVPVMELIRAAVPYARSDGMPRRLMERFATALRSA</sequence>
<evidence type="ECO:0000313" key="1">
    <source>
        <dbReference type="EMBL" id="QNP43474.1"/>
    </source>
</evidence>
<name>A0ABX6T0V3_9SPHN</name>
<reference evidence="1 2" key="1">
    <citation type="submission" date="2020-08" db="EMBL/GenBank/DDBJ databases">
        <title>Genome sequence of Sphingomonas daechungensis KACC 18115T.</title>
        <authorList>
            <person name="Hyun D.-W."/>
            <person name="Bae J.-W."/>
        </authorList>
    </citation>
    <scope>NUCLEOTIDE SEQUENCE [LARGE SCALE GENOMIC DNA]</scope>
    <source>
        <strain evidence="1 2">KACC 18115</strain>
    </source>
</reference>
<keyword evidence="2" id="KW-1185">Reference proteome</keyword>
<dbReference type="RefSeq" id="WP_187714904.1">
    <property type="nucleotide sequence ID" value="NZ_BAABJC010000001.1"/>
</dbReference>
<dbReference type="InterPro" id="IPR010982">
    <property type="entry name" value="Lambda_DNA-bd_dom_sf"/>
</dbReference>
<organism evidence="1 2">
    <name type="scientific">Sphingomonas daechungensis</name>
    <dbReference type="NCBI Taxonomy" id="1176646"/>
    <lineage>
        <taxon>Bacteria</taxon>
        <taxon>Pseudomonadati</taxon>
        <taxon>Pseudomonadota</taxon>
        <taxon>Alphaproteobacteria</taxon>
        <taxon>Sphingomonadales</taxon>
        <taxon>Sphingomonadaceae</taxon>
        <taxon>Sphingomonas</taxon>
    </lineage>
</organism>
<accession>A0ABX6T0V3</accession>